<keyword evidence="11" id="KW-0482">Metalloprotease</keyword>
<dbReference type="Gene3D" id="3.30.70.340">
    <property type="entry name" value="Metallocarboxypeptidase-like"/>
    <property type="match status" value="1"/>
</dbReference>
<evidence type="ECO:0000256" key="6">
    <source>
        <dbReference type="ARBA" id="ARBA00022723"/>
    </source>
</evidence>
<comment type="cofactor">
    <cofactor evidence="1">
        <name>Zn(2+)</name>
        <dbReference type="ChEBI" id="CHEBI:29105"/>
    </cofactor>
</comment>
<dbReference type="RefSeq" id="XP_038055630.1">
    <property type="nucleotide sequence ID" value="XM_038199702.1"/>
</dbReference>
<comment type="similarity">
    <text evidence="3 14">Belongs to the peptidase M14 family.</text>
</comment>
<dbReference type="SUPFAM" id="SSF54897">
    <property type="entry name" value="Protease propeptides/inhibitors"/>
    <property type="match status" value="1"/>
</dbReference>
<evidence type="ECO:0000313" key="17">
    <source>
        <dbReference type="EnsemblMetazoa" id="XP_038055630.1"/>
    </source>
</evidence>
<evidence type="ECO:0000256" key="10">
    <source>
        <dbReference type="ARBA" id="ARBA00023026"/>
    </source>
</evidence>
<protein>
    <recommendedName>
        <fullName evidence="16">Peptidase M14 domain-containing protein</fullName>
    </recommendedName>
</protein>
<dbReference type="OrthoDB" id="3626597at2759"/>
<evidence type="ECO:0000256" key="7">
    <source>
        <dbReference type="ARBA" id="ARBA00022729"/>
    </source>
</evidence>
<dbReference type="FunFam" id="3.40.630.10:FF:000056">
    <property type="entry name" value="Zinc carboxypeptidase"/>
    <property type="match status" value="1"/>
</dbReference>
<dbReference type="GO" id="GO:0008270">
    <property type="term" value="F:zinc ion binding"/>
    <property type="evidence" value="ECO:0007669"/>
    <property type="project" value="InterPro"/>
</dbReference>
<proteinExistence type="inferred from homology"/>
<evidence type="ECO:0000259" key="16">
    <source>
        <dbReference type="PROSITE" id="PS52035"/>
    </source>
</evidence>
<feature type="active site" description="Proton donor/acceptor" evidence="14">
    <location>
        <position position="379"/>
    </location>
</feature>
<dbReference type="GO" id="GO:0005615">
    <property type="term" value="C:extracellular space"/>
    <property type="evidence" value="ECO:0007669"/>
    <property type="project" value="TreeGrafter"/>
</dbReference>
<dbReference type="Proteomes" id="UP000887568">
    <property type="component" value="Unplaced"/>
</dbReference>
<dbReference type="InterPro" id="IPR036990">
    <property type="entry name" value="M14A-like_propep"/>
</dbReference>
<evidence type="ECO:0000256" key="8">
    <source>
        <dbReference type="ARBA" id="ARBA00022801"/>
    </source>
</evidence>
<keyword evidence="12" id="KW-0865">Zymogen</keyword>
<dbReference type="EnsemblMetazoa" id="XM_038199702.1">
    <property type="protein sequence ID" value="XP_038055630.1"/>
    <property type="gene ID" value="LOC119727687"/>
</dbReference>
<evidence type="ECO:0000256" key="3">
    <source>
        <dbReference type="ARBA" id="ARBA00005988"/>
    </source>
</evidence>
<comment type="function">
    <text evidence="2">Extracellular metalloprotease that contributes to pathogenicity.</text>
</comment>
<dbReference type="PANTHER" id="PTHR11705">
    <property type="entry name" value="PROTEASE FAMILY M14 CARBOXYPEPTIDASE A,B"/>
    <property type="match status" value="1"/>
</dbReference>
<dbReference type="PROSITE" id="PS52035">
    <property type="entry name" value="PEPTIDASE_M14"/>
    <property type="match status" value="1"/>
</dbReference>
<feature type="signal peptide" evidence="15">
    <location>
        <begin position="1"/>
        <end position="15"/>
    </location>
</feature>
<evidence type="ECO:0000256" key="11">
    <source>
        <dbReference type="ARBA" id="ARBA00023049"/>
    </source>
</evidence>
<dbReference type="CDD" id="cd03860">
    <property type="entry name" value="M14_CP_A-B_like"/>
    <property type="match status" value="1"/>
</dbReference>
<dbReference type="SMART" id="SM00631">
    <property type="entry name" value="Zn_pept"/>
    <property type="match status" value="1"/>
</dbReference>
<keyword evidence="10" id="KW-0843">Virulence</keyword>
<evidence type="ECO:0000256" key="14">
    <source>
        <dbReference type="PROSITE-ProRule" id="PRU01379"/>
    </source>
</evidence>
<feature type="chain" id="PRO_5037432954" description="Peptidase M14 domain-containing protein" evidence="15">
    <location>
        <begin position="16"/>
        <end position="418"/>
    </location>
</feature>
<evidence type="ECO:0000256" key="5">
    <source>
        <dbReference type="ARBA" id="ARBA00022670"/>
    </source>
</evidence>
<keyword evidence="4" id="KW-0121">Carboxypeptidase</keyword>
<dbReference type="Pfam" id="PF02244">
    <property type="entry name" value="Propep_M14"/>
    <property type="match status" value="1"/>
</dbReference>
<keyword evidence="9" id="KW-0862">Zinc</keyword>
<dbReference type="PANTHER" id="PTHR11705:SF143">
    <property type="entry name" value="SLL0236 PROTEIN"/>
    <property type="match status" value="1"/>
</dbReference>
<dbReference type="PRINTS" id="PR00765">
    <property type="entry name" value="CRBOXYPTASEA"/>
</dbReference>
<keyword evidence="7 15" id="KW-0732">Signal</keyword>
<evidence type="ECO:0000256" key="13">
    <source>
        <dbReference type="ARBA" id="ARBA00023157"/>
    </source>
</evidence>
<dbReference type="FunFam" id="3.30.70.340:FF:000001">
    <property type="entry name" value="Carboxypeptidase A5"/>
    <property type="match status" value="1"/>
</dbReference>
<evidence type="ECO:0000256" key="4">
    <source>
        <dbReference type="ARBA" id="ARBA00022645"/>
    </source>
</evidence>
<dbReference type="GO" id="GO:0004181">
    <property type="term" value="F:metallocarboxypeptidase activity"/>
    <property type="evidence" value="ECO:0007669"/>
    <property type="project" value="InterPro"/>
</dbReference>
<dbReference type="GO" id="GO:0006508">
    <property type="term" value="P:proteolysis"/>
    <property type="evidence" value="ECO:0007669"/>
    <property type="project" value="UniProtKB-KW"/>
</dbReference>
<keyword evidence="8" id="KW-0378">Hydrolase</keyword>
<organism evidence="17 18">
    <name type="scientific">Patiria miniata</name>
    <name type="common">Bat star</name>
    <name type="synonym">Asterina miniata</name>
    <dbReference type="NCBI Taxonomy" id="46514"/>
    <lineage>
        <taxon>Eukaryota</taxon>
        <taxon>Metazoa</taxon>
        <taxon>Echinodermata</taxon>
        <taxon>Eleutherozoa</taxon>
        <taxon>Asterozoa</taxon>
        <taxon>Asteroidea</taxon>
        <taxon>Valvatacea</taxon>
        <taxon>Valvatida</taxon>
        <taxon>Asterinidae</taxon>
        <taxon>Patiria</taxon>
    </lineage>
</organism>
<keyword evidence="18" id="KW-1185">Reference proteome</keyword>
<evidence type="ECO:0000256" key="9">
    <source>
        <dbReference type="ARBA" id="ARBA00022833"/>
    </source>
</evidence>
<dbReference type="GeneID" id="119727687"/>
<dbReference type="SUPFAM" id="SSF53187">
    <property type="entry name" value="Zn-dependent exopeptidases"/>
    <property type="match status" value="1"/>
</dbReference>
<sequence length="418" mass="47106">MKVLVLLALVAGCVAVRYDGYQTLRVQPRDSIEIEWLNAMKERLVDKVDFWQNTGRLDRPVDIMVPPTVLSYLKETLTRRGLSYDVMIDDVQALADLQMKLDVSISAMAFNYNVYHTYDEIQQWVFDFAAEHSSLVEQFQIATSFEGRDINAIKMGSAGFNKPAIYWQGGIHAREWISPATVMYIAKLLAEGYGNDDTVTRMLDTFDIYIVPSLNVDGYAYTWTDDRLWRKTRSTFGLQVCVGTDPNRNYDHEWAGQGASSGKCQDTYHGPYAHSEPEIAGTTSFLLDQAKRQKFVSFIDFHAYSQLFLSPWSYSQFAPLPVESADHDAASVKTVTALKSVYGTTYTYGPSARTLYAASGCSEDWGFAVLGAKYSYVMELRDTGRYGFLLPASQIEESGLETFEAMKAFGEHLLTEFA</sequence>
<evidence type="ECO:0000313" key="18">
    <source>
        <dbReference type="Proteomes" id="UP000887568"/>
    </source>
</evidence>
<evidence type="ECO:0000256" key="12">
    <source>
        <dbReference type="ARBA" id="ARBA00023145"/>
    </source>
</evidence>
<evidence type="ECO:0000256" key="15">
    <source>
        <dbReference type="SAM" id="SignalP"/>
    </source>
</evidence>
<keyword evidence="6" id="KW-0479">Metal-binding</keyword>
<keyword evidence="5" id="KW-0645">Protease</keyword>
<dbReference type="Gene3D" id="3.40.630.10">
    <property type="entry name" value="Zn peptidases"/>
    <property type="match status" value="1"/>
</dbReference>
<dbReference type="InterPro" id="IPR000834">
    <property type="entry name" value="Peptidase_M14"/>
</dbReference>
<keyword evidence="13" id="KW-1015">Disulfide bond</keyword>
<dbReference type="Pfam" id="PF00246">
    <property type="entry name" value="Peptidase_M14"/>
    <property type="match status" value="1"/>
</dbReference>
<dbReference type="InterPro" id="IPR003146">
    <property type="entry name" value="M14A_act_pep"/>
</dbReference>
<feature type="domain" description="Peptidase M14" evidence="16">
    <location>
        <begin position="114"/>
        <end position="413"/>
    </location>
</feature>
<dbReference type="AlphaFoldDB" id="A0A913ZWF0"/>
<evidence type="ECO:0000256" key="2">
    <source>
        <dbReference type="ARBA" id="ARBA00003091"/>
    </source>
</evidence>
<evidence type="ECO:0000256" key="1">
    <source>
        <dbReference type="ARBA" id="ARBA00001947"/>
    </source>
</evidence>
<reference evidence="17" key="1">
    <citation type="submission" date="2022-11" db="UniProtKB">
        <authorList>
            <consortium name="EnsemblMetazoa"/>
        </authorList>
    </citation>
    <scope>IDENTIFICATION</scope>
</reference>
<name>A0A913ZWF0_PATMI</name>
<accession>A0A913ZWF0</accession>